<dbReference type="InterPro" id="IPR036879">
    <property type="entry name" value="TF_MADSbox_sf"/>
</dbReference>
<dbReference type="AlphaFoldDB" id="A0A438JP77"/>
<dbReference type="OrthoDB" id="1305774at2759"/>
<dbReference type="PANTHER" id="PTHR11945:SF775">
    <property type="entry name" value="MADS-BOX DOMAIN-CONTAINING PROTEIN"/>
    <property type="match status" value="1"/>
</dbReference>
<name>A0A438JP77_VITVI</name>
<dbReference type="InterPro" id="IPR002100">
    <property type="entry name" value="TF_MADSbox"/>
</dbReference>
<keyword evidence="4" id="KW-0804">Transcription</keyword>
<dbReference type="GO" id="GO:0003677">
    <property type="term" value="F:DNA binding"/>
    <property type="evidence" value="ECO:0007669"/>
    <property type="project" value="UniProtKB-KW"/>
</dbReference>
<evidence type="ECO:0000313" key="7">
    <source>
        <dbReference type="EMBL" id="RVX10734.1"/>
    </source>
</evidence>
<dbReference type="GO" id="GO:0046983">
    <property type="term" value="F:protein dimerization activity"/>
    <property type="evidence" value="ECO:0007669"/>
    <property type="project" value="InterPro"/>
</dbReference>
<dbReference type="PANTHER" id="PTHR11945">
    <property type="entry name" value="MADS BOX PROTEIN"/>
    <property type="match status" value="1"/>
</dbReference>
<comment type="caution">
    <text evidence="7">The sequence shown here is derived from an EMBL/GenBank/DDBJ whole genome shotgun (WGS) entry which is preliminary data.</text>
</comment>
<comment type="subcellular location">
    <subcellularLocation>
        <location evidence="1">Nucleus</location>
    </subcellularLocation>
</comment>
<reference evidence="7 8" key="1">
    <citation type="journal article" date="2018" name="PLoS Genet.">
        <title>Population sequencing reveals clonal diversity and ancestral inbreeding in the grapevine cultivar Chardonnay.</title>
        <authorList>
            <person name="Roach M.J."/>
            <person name="Johnson D.L."/>
            <person name="Bohlmann J."/>
            <person name="van Vuuren H.J."/>
            <person name="Jones S.J."/>
            <person name="Pretorius I.S."/>
            <person name="Schmidt S.A."/>
            <person name="Borneman A.R."/>
        </authorList>
    </citation>
    <scope>NUCLEOTIDE SEQUENCE [LARGE SCALE GENOMIC DNA]</scope>
    <source>
        <strain evidence="8">cv. Chardonnay</strain>
        <tissue evidence="7">Leaf</tissue>
    </source>
</reference>
<evidence type="ECO:0000256" key="4">
    <source>
        <dbReference type="ARBA" id="ARBA00023163"/>
    </source>
</evidence>
<dbReference type="Gene3D" id="3.40.1810.10">
    <property type="entry name" value="Transcription factor, MADS-box"/>
    <property type="match status" value="1"/>
</dbReference>
<proteinExistence type="predicted"/>
<protein>
    <submittedName>
        <fullName evidence="7">Agamous-like MADS-box protein AGL62</fullName>
    </submittedName>
</protein>
<keyword evidence="2" id="KW-0805">Transcription regulation</keyword>
<evidence type="ECO:0000256" key="3">
    <source>
        <dbReference type="ARBA" id="ARBA00023125"/>
    </source>
</evidence>
<dbReference type="SUPFAM" id="SSF55455">
    <property type="entry name" value="SRF-like"/>
    <property type="match status" value="1"/>
</dbReference>
<dbReference type="PRINTS" id="PR00404">
    <property type="entry name" value="MADSDOMAIN"/>
</dbReference>
<evidence type="ECO:0000256" key="1">
    <source>
        <dbReference type="ARBA" id="ARBA00004123"/>
    </source>
</evidence>
<evidence type="ECO:0000256" key="5">
    <source>
        <dbReference type="ARBA" id="ARBA00023242"/>
    </source>
</evidence>
<dbReference type="Proteomes" id="UP000288805">
    <property type="component" value="Unassembled WGS sequence"/>
</dbReference>
<evidence type="ECO:0000256" key="2">
    <source>
        <dbReference type="ARBA" id="ARBA00023015"/>
    </source>
</evidence>
<accession>A0A438JP77</accession>
<dbReference type="Pfam" id="PF00319">
    <property type="entry name" value="SRF-TF"/>
    <property type="match status" value="1"/>
</dbReference>
<keyword evidence="5" id="KW-0539">Nucleus</keyword>
<dbReference type="EMBL" id="QGNW01000033">
    <property type="protein sequence ID" value="RVX10734.1"/>
    <property type="molecule type" value="Genomic_DNA"/>
</dbReference>
<sequence>MGRRKIEIRKIEKKSFLEVTFSKCQTGLFKKVGKLCVLCGAEAVVIVFSLGGRAFVFDHPIVKAVIDHFLKRCQLLMQGQLESDPPYAMPLIASGQRSGNWVSFCPAQRMSGQDNHYNFKRLAGVIRRYVMMPIRAVARPFNLLKAGWMVSFAWGIRYYLPSDLVVQTENCGYFSCYPDNTKGK</sequence>
<dbReference type="SMART" id="SM00432">
    <property type="entry name" value="MADS"/>
    <property type="match status" value="1"/>
</dbReference>
<organism evidence="7 8">
    <name type="scientific">Vitis vinifera</name>
    <name type="common">Grape</name>
    <dbReference type="NCBI Taxonomy" id="29760"/>
    <lineage>
        <taxon>Eukaryota</taxon>
        <taxon>Viridiplantae</taxon>
        <taxon>Streptophyta</taxon>
        <taxon>Embryophyta</taxon>
        <taxon>Tracheophyta</taxon>
        <taxon>Spermatophyta</taxon>
        <taxon>Magnoliopsida</taxon>
        <taxon>eudicotyledons</taxon>
        <taxon>Gunneridae</taxon>
        <taxon>Pentapetalae</taxon>
        <taxon>rosids</taxon>
        <taxon>Vitales</taxon>
        <taxon>Vitaceae</taxon>
        <taxon>Viteae</taxon>
        <taxon>Vitis</taxon>
    </lineage>
</organism>
<gene>
    <name evidence="7" type="primary">AGL62_27</name>
    <name evidence="7" type="ORF">CK203_018262</name>
</gene>
<keyword evidence="3" id="KW-0238">DNA-binding</keyword>
<evidence type="ECO:0000259" key="6">
    <source>
        <dbReference type="PROSITE" id="PS50066"/>
    </source>
</evidence>
<dbReference type="GO" id="GO:0005634">
    <property type="term" value="C:nucleus"/>
    <property type="evidence" value="ECO:0007669"/>
    <property type="project" value="UniProtKB-SubCell"/>
</dbReference>
<evidence type="ECO:0000313" key="8">
    <source>
        <dbReference type="Proteomes" id="UP000288805"/>
    </source>
</evidence>
<feature type="domain" description="MADS-box" evidence="6">
    <location>
        <begin position="1"/>
        <end position="61"/>
    </location>
</feature>
<dbReference type="PROSITE" id="PS50066">
    <property type="entry name" value="MADS_BOX_2"/>
    <property type="match status" value="1"/>
</dbReference>